<name>A0ABW4N8M1_9SPHN</name>
<sequence length="70" mass="7736">MHRLSLVTEAGQVEPRELVGAAFSETRGTIRNISGVAGLRAATSIPASLLRDARLRLRWRRRTMHGEAPD</sequence>
<evidence type="ECO:0000313" key="2">
    <source>
        <dbReference type="Proteomes" id="UP001597283"/>
    </source>
</evidence>
<comment type="caution">
    <text evidence="1">The sequence shown here is derived from an EMBL/GenBank/DDBJ whole genome shotgun (WGS) entry which is preliminary data.</text>
</comment>
<dbReference type="EMBL" id="JBHUFC010000001">
    <property type="protein sequence ID" value="MFD1786209.1"/>
    <property type="molecule type" value="Genomic_DNA"/>
</dbReference>
<accession>A0ABW4N8M1</accession>
<gene>
    <name evidence="1" type="ORF">ACFSC3_01355</name>
</gene>
<reference evidence="2" key="1">
    <citation type="journal article" date="2019" name="Int. J. Syst. Evol. Microbiol.">
        <title>The Global Catalogue of Microorganisms (GCM) 10K type strain sequencing project: providing services to taxonomists for standard genome sequencing and annotation.</title>
        <authorList>
            <consortium name="The Broad Institute Genomics Platform"/>
            <consortium name="The Broad Institute Genome Sequencing Center for Infectious Disease"/>
            <person name="Wu L."/>
            <person name="Ma J."/>
        </authorList>
    </citation>
    <scope>NUCLEOTIDE SEQUENCE [LARGE SCALE GENOMIC DNA]</scope>
    <source>
        <strain evidence="2">Q85</strain>
    </source>
</reference>
<keyword evidence="2" id="KW-1185">Reference proteome</keyword>
<dbReference type="Proteomes" id="UP001597283">
    <property type="component" value="Unassembled WGS sequence"/>
</dbReference>
<protein>
    <submittedName>
        <fullName evidence="1">Uncharacterized protein</fullName>
    </submittedName>
</protein>
<dbReference type="RefSeq" id="WP_380937972.1">
    <property type="nucleotide sequence ID" value="NZ_JBHUFC010000001.1"/>
</dbReference>
<evidence type="ECO:0000313" key="1">
    <source>
        <dbReference type="EMBL" id="MFD1786209.1"/>
    </source>
</evidence>
<proteinExistence type="predicted"/>
<organism evidence="1 2">
    <name type="scientific">Sphingomonas floccifaciens</name>
    <dbReference type="NCBI Taxonomy" id="1844115"/>
    <lineage>
        <taxon>Bacteria</taxon>
        <taxon>Pseudomonadati</taxon>
        <taxon>Pseudomonadota</taxon>
        <taxon>Alphaproteobacteria</taxon>
        <taxon>Sphingomonadales</taxon>
        <taxon>Sphingomonadaceae</taxon>
        <taxon>Sphingomonas</taxon>
    </lineage>
</organism>